<dbReference type="AlphaFoldDB" id="A0A0C3L012"/>
<keyword evidence="2" id="KW-0479">Metal-binding</keyword>
<gene>
    <name evidence="6" type="ORF">M404DRAFT_119678</name>
</gene>
<evidence type="ECO:0000256" key="2">
    <source>
        <dbReference type="ARBA" id="ARBA00022723"/>
    </source>
</evidence>
<organism evidence="6 7">
    <name type="scientific">Pisolithus tinctorius Marx 270</name>
    <dbReference type="NCBI Taxonomy" id="870435"/>
    <lineage>
        <taxon>Eukaryota</taxon>
        <taxon>Fungi</taxon>
        <taxon>Dikarya</taxon>
        <taxon>Basidiomycota</taxon>
        <taxon>Agaricomycotina</taxon>
        <taxon>Agaricomycetes</taxon>
        <taxon>Agaricomycetidae</taxon>
        <taxon>Boletales</taxon>
        <taxon>Sclerodermatineae</taxon>
        <taxon>Pisolithaceae</taxon>
        <taxon>Pisolithus</taxon>
    </lineage>
</organism>
<dbReference type="STRING" id="870435.A0A0C3L012"/>
<keyword evidence="4" id="KW-0560">Oxidoreductase</keyword>
<accession>A0A0C3L012</accession>
<keyword evidence="3" id="KW-0862">Zinc</keyword>
<keyword evidence="7" id="KW-1185">Reference proteome</keyword>
<feature type="domain" description="Enoyl reductase (ER)" evidence="5">
    <location>
        <begin position="11"/>
        <end position="329"/>
    </location>
</feature>
<dbReference type="PANTHER" id="PTHR42683">
    <property type="entry name" value="ALDEHYDE REDUCTASE"/>
    <property type="match status" value="1"/>
</dbReference>
<dbReference type="InterPro" id="IPR036291">
    <property type="entry name" value="NAD(P)-bd_dom_sf"/>
</dbReference>
<dbReference type="InParanoid" id="A0A0C3L012"/>
<evidence type="ECO:0000256" key="3">
    <source>
        <dbReference type="ARBA" id="ARBA00022833"/>
    </source>
</evidence>
<dbReference type="InterPro" id="IPR013149">
    <property type="entry name" value="ADH-like_C"/>
</dbReference>
<dbReference type="SUPFAM" id="SSF51735">
    <property type="entry name" value="NAD(P)-binding Rossmann-fold domains"/>
    <property type="match status" value="1"/>
</dbReference>
<dbReference type="InterPro" id="IPR011032">
    <property type="entry name" value="GroES-like_sf"/>
</dbReference>
<dbReference type="OrthoDB" id="1879366at2759"/>
<proteinExistence type="predicted"/>
<dbReference type="FunFam" id="3.40.50.720:FF:000022">
    <property type="entry name" value="Cinnamyl alcohol dehydrogenase"/>
    <property type="match status" value="1"/>
</dbReference>
<dbReference type="SUPFAM" id="SSF50129">
    <property type="entry name" value="GroES-like"/>
    <property type="match status" value="1"/>
</dbReference>
<evidence type="ECO:0000313" key="7">
    <source>
        <dbReference type="Proteomes" id="UP000054217"/>
    </source>
</evidence>
<evidence type="ECO:0000259" key="5">
    <source>
        <dbReference type="SMART" id="SM00829"/>
    </source>
</evidence>
<dbReference type="InterPro" id="IPR013154">
    <property type="entry name" value="ADH-like_N"/>
</dbReference>
<dbReference type="Pfam" id="PF08240">
    <property type="entry name" value="ADH_N"/>
    <property type="match status" value="1"/>
</dbReference>
<dbReference type="HOGENOM" id="CLU_026673_20_2_1"/>
<evidence type="ECO:0000256" key="4">
    <source>
        <dbReference type="ARBA" id="ARBA00023002"/>
    </source>
</evidence>
<protein>
    <recommendedName>
        <fullName evidence="5">Enoyl reductase (ER) domain-containing protein</fullName>
    </recommendedName>
</protein>
<comment type="cofactor">
    <cofactor evidence="1">
        <name>Zn(2+)</name>
        <dbReference type="ChEBI" id="CHEBI:29105"/>
    </cofactor>
</comment>
<sequence>MTGIDFTVYKGSPNGKIVKGSTHKDLKPDEVLLRITHAGLCGTDLHYKDQDMGLSHEGVGVVEKIGSEVTFFKVGDRAGWGYLHNACLHCDQCLSGNEIFCPKRAMYGEADLDQGAFATHAVWREAFLFHIPDAISSADAAPLMCAGATVFNALALHGVRPVDRVGVVGIGGLGHLGIQFAAKMGCDVVVFSSTNSKRDEAMTLGAKEFYATKGAKELDIGRPVNYLMVTTSASPDWNLYLPIIAPMGTIVPLTVTEGDFSIPHMGLVGKGLRVQGSICPSRGLHVEMLRFAALHAIKPVIQKFPLTLEGIQEAIDKLEKGQIRYRGVLVAPGA</sequence>
<dbReference type="Gene3D" id="3.40.50.720">
    <property type="entry name" value="NAD(P)-binding Rossmann-like Domain"/>
    <property type="match status" value="1"/>
</dbReference>
<dbReference type="EMBL" id="KN831944">
    <property type="protein sequence ID" value="KIO15132.1"/>
    <property type="molecule type" value="Genomic_DNA"/>
</dbReference>
<dbReference type="Proteomes" id="UP000054217">
    <property type="component" value="Unassembled WGS sequence"/>
</dbReference>
<dbReference type="SMART" id="SM00829">
    <property type="entry name" value="PKS_ER"/>
    <property type="match status" value="1"/>
</dbReference>
<evidence type="ECO:0000313" key="6">
    <source>
        <dbReference type="EMBL" id="KIO15132.1"/>
    </source>
</evidence>
<evidence type="ECO:0000256" key="1">
    <source>
        <dbReference type="ARBA" id="ARBA00001947"/>
    </source>
</evidence>
<reference evidence="7" key="2">
    <citation type="submission" date="2015-01" db="EMBL/GenBank/DDBJ databases">
        <title>Evolutionary Origins and Diversification of the Mycorrhizal Mutualists.</title>
        <authorList>
            <consortium name="DOE Joint Genome Institute"/>
            <consortium name="Mycorrhizal Genomics Consortium"/>
            <person name="Kohler A."/>
            <person name="Kuo A."/>
            <person name="Nagy L.G."/>
            <person name="Floudas D."/>
            <person name="Copeland A."/>
            <person name="Barry K.W."/>
            <person name="Cichocki N."/>
            <person name="Veneault-Fourrey C."/>
            <person name="LaButti K."/>
            <person name="Lindquist E.A."/>
            <person name="Lipzen A."/>
            <person name="Lundell T."/>
            <person name="Morin E."/>
            <person name="Murat C."/>
            <person name="Riley R."/>
            <person name="Ohm R."/>
            <person name="Sun H."/>
            <person name="Tunlid A."/>
            <person name="Henrissat B."/>
            <person name="Grigoriev I.V."/>
            <person name="Hibbett D.S."/>
            <person name="Martin F."/>
        </authorList>
    </citation>
    <scope>NUCLEOTIDE SEQUENCE [LARGE SCALE GENOMIC DNA]</scope>
    <source>
        <strain evidence="7">Marx 270</strain>
    </source>
</reference>
<name>A0A0C3L012_PISTI</name>
<dbReference type="CDD" id="cd05283">
    <property type="entry name" value="CAD1"/>
    <property type="match status" value="1"/>
</dbReference>
<dbReference type="InterPro" id="IPR020843">
    <property type="entry name" value="ER"/>
</dbReference>
<dbReference type="GO" id="GO:0016616">
    <property type="term" value="F:oxidoreductase activity, acting on the CH-OH group of donors, NAD or NADP as acceptor"/>
    <property type="evidence" value="ECO:0007669"/>
    <property type="project" value="InterPro"/>
</dbReference>
<dbReference type="GO" id="GO:0046872">
    <property type="term" value="F:metal ion binding"/>
    <property type="evidence" value="ECO:0007669"/>
    <property type="project" value="UniProtKB-KW"/>
</dbReference>
<dbReference type="Pfam" id="PF00107">
    <property type="entry name" value="ADH_zinc_N"/>
    <property type="match status" value="1"/>
</dbReference>
<dbReference type="InterPro" id="IPR047109">
    <property type="entry name" value="CAD-like"/>
</dbReference>
<dbReference type="Gene3D" id="3.90.180.10">
    <property type="entry name" value="Medium-chain alcohol dehydrogenases, catalytic domain"/>
    <property type="match status" value="1"/>
</dbReference>
<reference evidence="6 7" key="1">
    <citation type="submission" date="2014-04" db="EMBL/GenBank/DDBJ databases">
        <authorList>
            <consortium name="DOE Joint Genome Institute"/>
            <person name="Kuo A."/>
            <person name="Kohler A."/>
            <person name="Costa M.D."/>
            <person name="Nagy L.G."/>
            <person name="Floudas D."/>
            <person name="Copeland A."/>
            <person name="Barry K.W."/>
            <person name="Cichocki N."/>
            <person name="Veneault-Fourrey C."/>
            <person name="LaButti K."/>
            <person name="Lindquist E.A."/>
            <person name="Lipzen A."/>
            <person name="Lundell T."/>
            <person name="Morin E."/>
            <person name="Murat C."/>
            <person name="Sun H."/>
            <person name="Tunlid A."/>
            <person name="Henrissat B."/>
            <person name="Grigoriev I.V."/>
            <person name="Hibbett D.S."/>
            <person name="Martin F."/>
            <person name="Nordberg H.P."/>
            <person name="Cantor M.N."/>
            <person name="Hua S.X."/>
        </authorList>
    </citation>
    <scope>NUCLEOTIDE SEQUENCE [LARGE SCALE GENOMIC DNA]</scope>
    <source>
        <strain evidence="6 7">Marx 270</strain>
    </source>
</reference>